<evidence type="ECO:0000313" key="8">
    <source>
        <dbReference type="EMBL" id="CAD0113867.1"/>
    </source>
</evidence>
<sequence length="109" mass="11509">MGVTKQIIKQGDGVNFPKNGDNLHSLTHLGFDSSVGRGDFDVPIGTGRVIKGWDHGIVEQDGGMSLGEKATLTITPDFGYGARGFPGAIPQNATLIFDVELKAIGNKRA</sequence>
<comment type="caution">
    <text evidence="8">The sequence shown here is derived from an EMBL/GenBank/DDBJ whole genome shotgun (WGS) entry which is preliminary data.</text>
</comment>
<accession>A0A9N8PV60</accession>
<dbReference type="Gene3D" id="3.10.50.40">
    <property type="match status" value="1"/>
</dbReference>
<proteinExistence type="inferred from homology"/>
<keyword evidence="3 6" id="KW-0697">Rotamase</keyword>
<dbReference type="Proteomes" id="UP000745764">
    <property type="component" value="Unassembled WGS sequence"/>
</dbReference>
<dbReference type="InterPro" id="IPR001179">
    <property type="entry name" value="PPIase_FKBP_dom"/>
</dbReference>
<comment type="similarity">
    <text evidence="5">Belongs to the FKBP-type PPIase family. FKBP1 subfamily.</text>
</comment>
<dbReference type="InterPro" id="IPR046357">
    <property type="entry name" value="PPIase_dom_sf"/>
</dbReference>
<dbReference type="SUPFAM" id="SSF54534">
    <property type="entry name" value="FKBP-like"/>
    <property type="match status" value="1"/>
</dbReference>
<dbReference type="Pfam" id="PF00254">
    <property type="entry name" value="FKBP_C"/>
    <property type="match status" value="1"/>
</dbReference>
<dbReference type="EC" id="5.2.1.8" evidence="2 6"/>
<comment type="catalytic activity">
    <reaction evidence="1 6">
        <text>[protein]-peptidylproline (omega=180) = [protein]-peptidylproline (omega=0)</text>
        <dbReference type="Rhea" id="RHEA:16237"/>
        <dbReference type="Rhea" id="RHEA-COMP:10747"/>
        <dbReference type="Rhea" id="RHEA-COMP:10748"/>
        <dbReference type="ChEBI" id="CHEBI:83833"/>
        <dbReference type="ChEBI" id="CHEBI:83834"/>
        <dbReference type="EC" id="5.2.1.8"/>
    </reaction>
</comment>
<keyword evidence="9" id="KW-1185">Reference proteome</keyword>
<dbReference type="InterPro" id="IPR050689">
    <property type="entry name" value="FKBP-type_PPIase"/>
</dbReference>
<reference evidence="8" key="1">
    <citation type="submission" date="2020-06" db="EMBL/GenBank/DDBJ databases">
        <authorList>
            <person name="Onetto C."/>
        </authorList>
    </citation>
    <scope>NUCLEOTIDE SEQUENCE</scope>
</reference>
<protein>
    <recommendedName>
        <fullName evidence="2 6">peptidylprolyl isomerase</fullName>
        <ecNumber evidence="2 6">5.2.1.8</ecNumber>
    </recommendedName>
</protein>
<dbReference type="PANTHER" id="PTHR10516:SF443">
    <property type="entry name" value="FK506-BINDING PROTEIN 59-RELATED"/>
    <property type="match status" value="1"/>
</dbReference>
<feature type="domain" description="PPIase FKBP-type" evidence="7">
    <location>
        <begin position="11"/>
        <end position="105"/>
    </location>
</feature>
<dbReference type="OrthoDB" id="1902587at2759"/>
<evidence type="ECO:0000256" key="5">
    <source>
        <dbReference type="ARBA" id="ARBA00038106"/>
    </source>
</evidence>
<organism evidence="8 9">
    <name type="scientific">Aureobasidium uvarum</name>
    <dbReference type="NCBI Taxonomy" id="2773716"/>
    <lineage>
        <taxon>Eukaryota</taxon>
        <taxon>Fungi</taxon>
        <taxon>Dikarya</taxon>
        <taxon>Ascomycota</taxon>
        <taxon>Pezizomycotina</taxon>
        <taxon>Dothideomycetes</taxon>
        <taxon>Dothideomycetidae</taxon>
        <taxon>Dothideales</taxon>
        <taxon>Saccotheciaceae</taxon>
        <taxon>Aureobasidium</taxon>
    </lineage>
</organism>
<evidence type="ECO:0000259" key="7">
    <source>
        <dbReference type="PROSITE" id="PS50059"/>
    </source>
</evidence>
<evidence type="ECO:0000256" key="2">
    <source>
        <dbReference type="ARBA" id="ARBA00013194"/>
    </source>
</evidence>
<name>A0A9N8PV60_9PEZI</name>
<evidence type="ECO:0000313" key="9">
    <source>
        <dbReference type="Proteomes" id="UP000745764"/>
    </source>
</evidence>
<keyword evidence="4 6" id="KW-0413">Isomerase</keyword>
<evidence type="ECO:0000256" key="1">
    <source>
        <dbReference type="ARBA" id="ARBA00000971"/>
    </source>
</evidence>
<evidence type="ECO:0000256" key="6">
    <source>
        <dbReference type="PROSITE-ProRule" id="PRU00277"/>
    </source>
</evidence>
<evidence type="ECO:0000256" key="3">
    <source>
        <dbReference type="ARBA" id="ARBA00023110"/>
    </source>
</evidence>
<dbReference type="GO" id="GO:0005737">
    <property type="term" value="C:cytoplasm"/>
    <property type="evidence" value="ECO:0007669"/>
    <property type="project" value="TreeGrafter"/>
</dbReference>
<dbReference type="PANTHER" id="PTHR10516">
    <property type="entry name" value="PEPTIDYL-PROLYL CIS-TRANS ISOMERASE"/>
    <property type="match status" value="1"/>
</dbReference>
<dbReference type="PROSITE" id="PS50059">
    <property type="entry name" value="FKBP_PPIASE"/>
    <property type="match status" value="1"/>
</dbReference>
<gene>
    <name evidence="8" type="ORF">AWRI4620_LOCUS8122</name>
</gene>
<dbReference type="AlphaFoldDB" id="A0A9N8PV60"/>
<dbReference type="GO" id="GO:0003755">
    <property type="term" value="F:peptidyl-prolyl cis-trans isomerase activity"/>
    <property type="evidence" value="ECO:0007669"/>
    <property type="project" value="UniProtKB-KW"/>
</dbReference>
<dbReference type="EMBL" id="CAINUL010000016">
    <property type="protein sequence ID" value="CAD0113867.1"/>
    <property type="molecule type" value="Genomic_DNA"/>
</dbReference>
<evidence type="ECO:0000256" key="4">
    <source>
        <dbReference type="ARBA" id="ARBA00023235"/>
    </source>
</evidence>